<evidence type="ECO:0000256" key="3">
    <source>
        <dbReference type="ARBA" id="ARBA00022723"/>
    </source>
</evidence>
<dbReference type="HOGENOM" id="CLU_001570_14_4_1"/>
<feature type="chain" id="PRO_5002213299" evidence="7">
    <location>
        <begin position="20"/>
        <end position="492"/>
    </location>
</feature>
<comment type="cofactor">
    <cofactor evidence="1 5">
        <name>heme</name>
        <dbReference type="ChEBI" id="CHEBI:30413"/>
    </cofactor>
</comment>
<dbReference type="InterPro" id="IPR001128">
    <property type="entry name" value="Cyt_P450"/>
</dbReference>
<dbReference type="InterPro" id="IPR002401">
    <property type="entry name" value="Cyt_P450_E_grp-I"/>
</dbReference>
<keyword evidence="9" id="KW-1185">Reference proteome</keyword>
<evidence type="ECO:0000256" key="5">
    <source>
        <dbReference type="PIRSR" id="PIRSR602401-1"/>
    </source>
</evidence>
<dbReference type="Pfam" id="PF00067">
    <property type="entry name" value="p450"/>
    <property type="match status" value="1"/>
</dbReference>
<evidence type="ECO:0000256" key="7">
    <source>
        <dbReference type="SAM" id="SignalP"/>
    </source>
</evidence>
<keyword evidence="6" id="KW-0503">Monooxygenase</keyword>
<dbReference type="EMBL" id="KN832575">
    <property type="protein sequence ID" value="KII83645.1"/>
    <property type="molecule type" value="Genomic_DNA"/>
</dbReference>
<comment type="pathway">
    <text evidence="2">Secondary metabolite biosynthesis.</text>
</comment>
<keyword evidence="4 5" id="KW-0408">Iron</keyword>
<comment type="similarity">
    <text evidence="6">Belongs to the cytochrome P450 family.</text>
</comment>
<evidence type="ECO:0000256" key="2">
    <source>
        <dbReference type="ARBA" id="ARBA00005179"/>
    </source>
</evidence>
<evidence type="ECO:0000256" key="6">
    <source>
        <dbReference type="RuleBase" id="RU000461"/>
    </source>
</evidence>
<protein>
    <submittedName>
        <fullName evidence="8">Unplaced genomic scaffold PLICRscaffold_22, whole genome shotgun sequence</fullName>
    </submittedName>
</protein>
<reference evidence="8 9" key="1">
    <citation type="submission" date="2014-06" db="EMBL/GenBank/DDBJ databases">
        <title>Evolutionary Origins and Diversification of the Mycorrhizal Mutualists.</title>
        <authorList>
            <consortium name="DOE Joint Genome Institute"/>
            <consortium name="Mycorrhizal Genomics Consortium"/>
            <person name="Kohler A."/>
            <person name="Kuo A."/>
            <person name="Nagy L.G."/>
            <person name="Floudas D."/>
            <person name="Copeland A."/>
            <person name="Barry K.W."/>
            <person name="Cichocki N."/>
            <person name="Veneault-Fourrey C."/>
            <person name="LaButti K."/>
            <person name="Lindquist E.A."/>
            <person name="Lipzen A."/>
            <person name="Lundell T."/>
            <person name="Morin E."/>
            <person name="Murat C."/>
            <person name="Riley R."/>
            <person name="Ohm R."/>
            <person name="Sun H."/>
            <person name="Tunlid A."/>
            <person name="Henrissat B."/>
            <person name="Grigoriev I.V."/>
            <person name="Hibbett D.S."/>
            <person name="Martin F."/>
        </authorList>
    </citation>
    <scope>NUCLEOTIDE SEQUENCE [LARGE SCALE GENOMIC DNA]</scope>
    <source>
        <strain evidence="8 9">FD-325 SS-3</strain>
    </source>
</reference>
<dbReference type="OrthoDB" id="1470350at2759"/>
<dbReference type="AlphaFoldDB" id="A0A0C9SWE2"/>
<dbReference type="GO" id="GO:0005506">
    <property type="term" value="F:iron ion binding"/>
    <property type="evidence" value="ECO:0007669"/>
    <property type="project" value="InterPro"/>
</dbReference>
<dbReference type="PANTHER" id="PTHR24305">
    <property type="entry name" value="CYTOCHROME P450"/>
    <property type="match status" value="1"/>
</dbReference>
<dbReference type="PROSITE" id="PS00086">
    <property type="entry name" value="CYTOCHROME_P450"/>
    <property type="match status" value="1"/>
</dbReference>
<accession>A0A0C9SWE2</accession>
<dbReference type="GO" id="GO:0020037">
    <property type="term" value="F:heme binding"/>
    <property type="evidence" value="ECO:0007669"/>
    <property type="project" value="InterPro"/>
</dbReference>
<dbReference type="InterPro" id="IPR017972">
    <property type="entry name" value="Cyt_P450_CS"/>
</dbReference>
<dbReference type="GO" id="GO:0016705">
    <property type="term" value="F:oxidoreductase activity, acting on paired donors, with incorporation or reduction of molecular oxygen"/>
    <property type="evidence" value="ECO:0007669"/>
    <property type="project" value="InterPro"/>
</dbReference>
<dbReference type="Gene3D" id="1.10.630.10">
    <property type="entry name" value="Cytochrome P450"/>
    <property type="match status" value="1"/>
</dbReference>
<evidence type="ECO:0000256" key="4">
    <source>
        <dbReference type="ARBA" id="ARBA00023004"/>
    </source>
</evidence>
<dbReference type="Proteomes" id="UP000053263">
    <property type="component" value="Unassembled WGS sequence"/>
</dbReference>
<dbReference type="InterPro" id="IPR050121">
    <property type="entry name" value="Cytochrome_P450_monoxygenase"/>
</dbReference>
<evidence type="ECO:0000313" key="9">
    <source>
        <dbReference type="Proteomes" id="UP000053263"/>
    </source>
</evidence>
<proteinExistence type="inferred from homology"/>
<evidence type="ECO:0000313" key="8">
    <source>
        <dbReference type="EMBL" id="KII83645.1"/>
    </source>
</evidence>
<dbReference type="PANTHER" id="PTHR24305:SF152">
    <property type="entry name" value="P450, PUTATIVE (EUROFUNG)-RELATED"/>
    <property type="match status" value="1"/>
</dbReference>
<dbReference type="CDD" id="cd11062">
    <property type="entry name" value="CYP58-like"/>
    <property type="match status" value="1"/>
</dbReference>
<keyword evidence="7" id="KW-0732">Signal</keyword>
<gene>
    <name evidence="8" type="ORF">PLICRDRAFT_119247</name>
</gene>
<feature type="binding site" description="axial binding residue" evidence="5">
    <location>
        <position position="436"/>
    </location>
    <ligand>
        <name>heme</name>
        <dbReference type="ChEBI" id="CHEBI:30413"/>
    </ligand>
    <ligandPart>
        <name>Fe</name>
        <dbReference type="ChEBI" id="CHEBI:18248"/>
    </ligandPart>
</feature>
<name>A0A0C9SWE2_PLICR</name>
<keyword evidence="3 5" id="KW-0479">Metal-binding</keyword>
<sequence>MFIQPALCVFFVFLAVIAAQRLVFHPLRKLPGPLLAAASGWYTAYYNICQGGKLVEHLEALHAVYGPIVRIGPNEVHFSDPRAYYAIYSRSSRLEKDRRLYDAFQANSSLFGTPDWPTAKALKDTLSPLFSRRAILKLETVIQDKADKLISRLTSFETSNVPANLYMAFRSTSLDVIMSYCFSQSFDALEHPNFSHRVLVSMESTTSVMIWIYKHFPFLRLLASLPSWMLPESQKGLSDLRQALSTQVAIVTADPDSLQDLEHESIYHHLLARPTKGLQEAPSHLALLDEAQSLAFAGSLTVGNACIVASLHILTNTSIWIKLARELVEVWPDQDVPVEFEALEKLPYLTAVIKEALRMSHGVATPLPRIVGPSALEILGCHIPSGTVVSMGVTFIHNNSDIFSDPFSFDPERWLGPNAKELEPHLVAFSKGPRSCIGINLAWCELYILLANVFRKLELTLDGATVDDIKFRDYFTPAYVGKPVHAFVKRKP</sequence>
<dbReference type="GO" id="GO:0004497">
    <property type="term" value="F:monooxygenase activity"/>
    <property type="evidence" value="ECO:0007669"/>
    <property type="project" value="UniProtKB-KW"/>
</dbReference>
<dbReference type="InterPro" id="IPR036396">
    <property type="entry name" value="Cyt_P450_sf"/>
</dbReference>
<dbReference type="PRINTS" id="PR00463">
    <property type="entry name" value="EP450I"/>
</dbReference>
<dbReference type="SUPFAM" id="SSF48264">
    <property type="entry name" value="Cytochrome P450"/>
    <property type="match status" value="1"/>
</dbReference>
<organism evidence="8 9">
    <name type="scientific">Plicaturopsis crispa FD-325 SS-3</name>
    <dbReference type="NCBI Taxonomy" id="944288"/>
    <lineage>
        <taxon>Eukaryota</taxon>
        <taxon>Fungi</taxon>
        <taxon>Dikarya</taxon>
        <taxon>Basidiomycota</taxon>
        <taxon>Agaricomycotina</taxon>
        <taxon>Agaricomycetes</taxon>
        <taxon>Agaricomycetidae</taxon>
        <taxon>Amylocorticiales</taxon>
        <taxon>Amylocorticiaceae</taxon>
        <taxon>Plicatura</taxon>
        <taxon>Plicaturopsis crispa</taxon>
    </lineage>
</organism>
<evidence type="ECO:0000256" key="1">
    <source>
        <dbReference type="ARBA" id="ARBA00001971"/>
    </source>
</evidence>
<keyword evidence="5 6" id="KW-0349">Heme</keyword>
<keyword evidence="6" id="KW-0560">Oxidoreductase</keyword>
<feature type="signal peptide" evidence="7">
    <location>
        <begin position="1"/>
        <end position="19"/>
    </location>
</feature>